<proteinExistence type="predicted"/>
<keyword evidence="3" id="KW-1185">Reference proteome</keyword>
<evidence type="ECO:0000313" key="3">
    <source>
        <dbReference type="Proteomes" id="UP000010448"/>
    </source>
</evidence>
<reference evidence="2 3" key="1">
    <citation type="journal article" date="2013" name="Genome Announc.">
        <title>Genome Sequence of Naphthalene-Degrading Soil Bacterium Pseudomonas putida CSV86.</title>
        <authorList>
            <person name="Phale P.S."/>
            <person name="Paliwal V."/>
            <person name="Raju S.C."/>
            <person name="Modak A."/>
            <person name="Purohit H.J."/>
        </authorList>
    </citation>
    <scope>NUCLEOTIDE SEQUENCE [LARGE SCALE GENOMIC DNA]</scope>
    <source>
        <strain evidence="2 3">CSV86</strain>
    </source>
</reference>
<accession>L1M7W1</accession>
<gene>
    <name evidence="2" type="ORF">CSV86_006300</name>
</gene>
<evidence type="ECO:0000313" key="2">
    <source>
        <dbReference type="EMBL" id="NNJ14880.1"/>
    </source>
</evidence>
<evidence type="ECO:0000259" key="1">
    <source>
        <dbReference type="Pfam" id="PF20178"/>
    </source>
</evidence>
<organism evidence="2 3">
    <name type="scientific">Pseudomonas bharatica CSV86</name>
    <dbReference type="NCBI Taxonomy" id="1005395"/>
    <lineage>
        <taxon>Bacteria</taxon>
        <taxon>Pseudomonadati</taxon>
        <taxon>Pseudomonadota</taxon>
        <taxon>Gammaproteobacteria</taxon>
        <taxon>Pseudomonadales</taxon>
        <taxon>Pseudomonadaceae</taxon>
        <taxon>Pseudomonas</taxon>
        <taxon>Pseudomonas bharatica</taxon>
    </lineage>
</organism>
<dbReference type="OrthoDB" id="7003488at2"/>
<sequence length="1518" mass="168893">MTPTPSPLGQLALNSPLCGPIAQRFARRPSLRDVAWCLIFEQAYLRGFAEPDPSALLLYRTDAKGSEQVEDLADVLIECFCTGALLSLDADSDYLSFYKGAETPFRSKVEVADIQALINESARYLLSTYQQALYEYWNFSRDGEGSPLLWMAGHLQQQCQEVVEELFRNGGLDSLEAATARTIVNFPRAQDRALLHNLVEVKISLLAQVLCVEQGLDPELASAILLEREVSQLQRKMALVFSLSGSIYRFESRTALRGSLVNRCPDRKGPQVLHQYTAPGSVFVSQALLLREQQQDLVAALAHLPALPGMSAGQSLQLRLDEASSLLGICQANQREMRQRLRLQLPDWLAKASEDQRRDYAGRLLRMAWLRQDEEEKSFLDGVPDAFDFARQQLHDAMLTDHPHDPLPDLDDLELVNRQVTGAAGGSGGSVVPQGEEKIVRLTPMQFALANLAVLQAGTVSLHSLSGAKLPQWLTVDYLKGLVTRLDVGGHYPELLQRVLLDDADERRPRQQRFIQQICEQMPLLALETRLRDPASLSAQSVKRVDSLFRPELPSAAQVALRPLSFIARSGATPDVAANAWLIEAPTIGEGPCLLYRPLHREPLREYASRAEFFKALCAAGALQDDILERLAPARRAVYAHGGFAEPHIVRFFPGDEFSIISVPALAKLGEAALHGNVPEQLYQSCAQELIARAQRETLSTSESRWLGYQELGWLMLNTILPFFNGPLVKAAWMLPLFSSLRGVLAQDKSAGQPGDLQQLLLSLALLLLLPESEPGLPGDTTTAPDRDSEAVSIEPSKTELPQAPRWSRFGWGSTDLTVAQREALSGFRSEVSVDELGTPIGPGPHHGLYQYQQQWLGLIDGMIYRLSFTEDGPRLIDAAGKLGPWVRSDAGGNWRLDFGLRLRGGMPVNRRIAQLRESNRQRAVQLEENHARLLGQRVSLSEQVQADLDEAARQQYPAKEHLQVYHDHLVQLDAVLVSFDDNLRQLQQLKPQPEFKRMHARNLYDRAGTQAQLAYVLHARFSDNHAIMRQMRPASSPQEEQSPEHVEQLKRMMEACRKSQEEVDGILACHAVIVDMRKQLRDILPGGPQLADQTHDLLTSEPSLRAWTSVDLSLRAATILDIEKSSDYKVLYRGLLAARTGLSMRDELDVKGAFSESEEVEVLDSVVSRLGHALDTSRLYQTLPRGAGAAQLLQAFIDSLERLHREAQAELAARLQLLPGRSEAMPRPTPVKRKQVLIRTRNRGVVVGSRRKAQGDRPETVVVVDPIDNSELASYEESSEPGVWQPVVETHSEPPAPTPAGLATLIKRSTPLLNNAERCIAKVRSQAKTAAVGVDIEDILIQEARPLDALVQQIQNALTRENATDDSSNGLDAARQSAALTAKAQLMRDEGRRLRVEILKKQAPTVGQVAWLLEQQEISIAREGERIALARRKGFRQDYLQEFVVNDKDGKPLWYAHFHYASADAQVGDFTAAHLKTREQRYDRGPQVVASQSNQAIIEVYRSRIDKSSAQKLFLSL</sequence>
<dbReference type="EMBL" id="AMWJ02000001">
    <property type="protein sequence ID" value="NNJ14880.1"/>
    <property type="molecule type" value="Genomic_DNA"/>
</dbReference>
<dbReference type="InterPro" id="IPR046673">
    <property type="entry name" value="ToxA_N"/>
</dbReference>
<dbReference type="Pfam" id="PF20178">
    <property type="entry name" value="ToxA_N"/>
    <property type="match status" value="1"/>
</dbReference>
<name>L1M7W1_9PSED</name>
<dbReference type="Proteomes" id="UP000010448">
    <property type="component" value="Unassembled WGS sequence"/>
</dbReference>
<comment type="caution">
    <text evidence="2">The sequence shown here is derived from an EMBL/GenBank/DDBJ whole genome shotgun (WGS) entry which is preliminary data.</text>
</comment>
<protein>
    <recommendedName>
        <fullName evidence="1">Dermonecrotic toxin N-terminal domain-containing protein</fullName>
    </recommendedName>
</protein>
<feature type="domain" description="Dermonecrotic toxin N-terminal" evidence="1">
    <location>
        <begin position="380"/>
        <end position="619"/>
    </location>
</feature>
<dbReference type="RefSeq" id="WP_009394660.1">
    <property type="nucleotide sequence ID" value="NZ_AMWJ02000001.1"/>
</dbReference>